<name>A0A2P7MQE4_9CYAN</name>
<evidence type="ECO:0000313" key="2">
    <source>
        <dbReference type="Proteomes" id="UP000243002"/>
    </source>
</evidence>
<organism evidence="1 2">
    <name type="scientific">Cyanobium usitatum str. Tous</name>
    <dbReference type="NCBI Taxonomy" id="2116684"/>
    <lineage>
        <taxon>Bacteria</taxon>
        <taxon>Bacillati</taxon>
        <taxon>Cyanobacteriota</taxon>
        <taxon>Cyanophyceae</taxon>
        <taxon>Synechococcales</taxon>
        <taxon>Prochlorococcaceae</taxon>
        <taxon>Cyanobium</taxon>
    </lineage>
</organism>
<accession>A0A2P7MQE4</accession>
<dbReference type="AlphaFoldDB" id="A0A2P7MQE4"/>
<proteinExistence type="predicted"/>
<dbReference type="Proteomes" id="UP000243002">
    <property type="component" value="Unassembled WGS sequence"/>
</dbReference>
<dbReference type="EMBL" id="PXXO01000023">
    <property type="protein sequence ID" value="PSJ03441.1"/>
    <property type="molecule type" value="Genomic_DNA"/>
</dbReference>
<reference evidence="1 2" key="1">
    <citation type="journal article" date="2018" name="Environ. Microbiol.">
        <title>Ecological and genomic features of two widespread freshwater picocyanobacteria.</title>
        <authorList>
            <person name="Cabello-Yeves P.J."/>
            <person name="Picazo A."/>
            <person name="Camacho A."/>
            <person name="Callieri C."/>
            <person name="Rosselli R."/>
            <person name="Roda-Garcia J.J."/>
            <person name="Coutinho F.H."/>
            <person name="Rodriguez-Valera F."/>
        </authorList>
    </citation>
    <scope>NUCLEOTIDE SEQUENCE [LARGE SCALE GENOMIC DNA]</scope>
    <source>
        <strain evidence="1 2">Tous</strain>
    </source>
</reference>
<keyword evidence="2" id="KW-1185">Reference proteome</keyword>
<comment type="caution">
    <text evidence="1">The sequence shown here is derived from an EMBL/GenBank/DDBJ whole genome shotgun (WGS) entry which is preliminary data.</text>
</comment>
<evidence type="ECO:0000313" key="1">
    <source>
        <dbReference type="EMBL" id="PSJ03441.1"/>
    </source>
</evidence>
<sequence>MPLRHRQEIAYPSCSDVRGLKACCLSFLVGQLVGVIRMFPCPTPTACCPLAGLAVSTGLRSGGCNLLSCCGFLLPLGGLGGSILSFQFGIGLVDPLQSAAAPLEFLRQLIAAFALAELAVLLGIDDLGLAQQGSHLGFQLPHGLEDPLVAHGFLTAGIGYRLCAIQSHIAQAHQPCLLAQPQDLNKEPSQSTKATAAQVANPAVVRMLIAGENAKFGIFPAGLLRRNAQLAQDREGRSITTIIRGS</sequence>
<protein>
    <submittedName>
        <fullName evidence="1">Uncharacterized protein</fullName>
    </submittedName>
</protein>
<gene>
    <name evidence="1" type="ORF">C7K55_13055</name>
</gene>